<dbReference type="InterPro" id="IPR024079">
    <property type="entry name" value="MetalloPept_cat_dom_sf"/>
</dbReference>
<evidence type="ECO:0000256" key="1">
    <source>
        <dbReference type="SAM" id="SignalP"/>
    </source>
</evidence>
<dbReference type="AlphaFoldDB" id="A0A6B0VB96"/>
<proteinExistence type="predicted"/>
<dbReference type="Gene3D" id="3.40.390.10">
    <property type="entry name" value="Collagenase (Catalytic Domain)"/>
    <property type="match status" value="1"/>
</dbReference>
<dbReference type="EMBL" id="GIFC01016782">
    <property type="protein sequence ID" value="MXU98865.1"/>
    <property type="molecule type" value="Transcribed_RNA"/>
</dbReference>
<keyword evidence="1" id="KW-0732">Signal</keyword>
<feature type="signal peptide" evidence="1">
    <location>
        <begin position="1"/>
        <end position="26"/>
    </location>
</feature>
<dbReference type="GO" id="GO:0006508">
    <property type="term" value="P:proteolysis"/>
    <property type="evidence" value="ECO:0007669"/>
    <property type="project" value="UniProtKB-KW"/>
</dbReference>
<protein>
    <submittedName>
        <fullName evidence="2">Putative secreted metalloprotease</fullName>
    </submittedName>
</protein>
<dbReference type="GO" id="GO:0008237">
    <property type="term" value="F:metallopeptidase activity"/>
    <property type="evidence" value="ECO:0007669"/>
    <property type="project" value="UniProtKB-KW"/>
</dbReference>
<keyword evidence="2" id="KW-0645">Protease</keyword>
<reference evidence="2" key="1">
    <citation type="submission" date="2019-12" db="EMBL/GenBank/DDBJ databases">
        <title>An insight into the sialome of adult female Ixodes ricinus ticks feeding for 6 days.</title>
        <authorList>
            <person name="Perner J."/>
            <person name="Ribeiro J.M.C."/>
        </authorList>
    </citation>
    <scope>NUCLEOTIDE SEQUENCE</scope>
    <source>
        <strain evidence="2">Semi-engorged</strain>
        <tissue evidence="2">Salivary glands</tissue>
    </source>
</reference>
<keyword evidence="2" id="KW-0482">Metalloprotease</keyword>
<feature type="chain" id="PRO_5025422871" evidence="1">
    <location>
        <begin position="27"/>
        <end position="373"/>
    </location>
</feature>
<keyword evidence="2" id="KW-0378">Hydrolase</keyword>
<organism evidence="2">
    <name type="scientific">Ixodes ricinus</name>
    <name type="common">Common tick</name>
    <name type="synonym">Acarus ricinus</name>
    <dbReference type="NCBI Taxonomy" id="34613"/>
    <lineage>
        <taxon>Eukaryota</taxon>
        <taxon>Metazoa</taxon>
        <taxon>Ecdysozoa</taxon>
        <taxon>Arthropoda</taxon>
        <taxon>Chelicerata</taxon>
        <taxon>Arachnida</taxon>
        <taxon>Acari</taxon>
        <taxon>Parasitiformes</taxon>
        <taxon>Ixodida</taxon>
        <taxon>Ixodoidea</taxon>
        <taxon>Ixodidae</taxon>
        <taxon>Ixodinae</taxon>
        <taxon>Ixodes</taxon>
    </lineage>
</organism>
<accession>A0A6B0VB96</accession>
<sequence>MGSSRFVNSAFLVTLYLSAFIAWVTAATVSSLRNQKEFDTLEHHKMSLGVQILYDDMFLRSNVQLTTRVNQYLLALLNAAGLRFADMANPVIELTLTKTTKVLDDILVRCQRGALIDKVHYYHSLQFLKDGAPGFEVSFEEADIVLMITGQSVEPPTLLPHGSWIGRPTVGGVCTRDKIGLLHDDGVSFSGAVNMAQQIAFLLGAVEPLTSDGSLLSQPGGGSYYYGLNQKGKKAILEHYKKNHKTERGCWNDRPRPIVPKYPVDFLLERLVDICTATHGPPYHECKVVDGQRITAACRIACCLDGSPRTEALVPDGAACGPDGRMCIRGWCIDRIGDYISTPGLLISTVPGGTAYDWDRLKSQLQSENEEYI</sequence>
<evidence type="ECO:0000313" key="2">
    <source>
        <dbReference type="EMBL" id="MXU98865.1"/>
    </source>
</evidence>
<name>A0A6B0VB96_IXORI</name>